<dbReference type="InterPro" id="IPR049551">
    <property type="entry name" value="PKS_DH_C"/>
</dbReference>
<organism evidence="8 9">
    <name type="scientific">Saccoglossus kowalevskii</name>
    <name type="common">Acorn worm</name>
    <dbReference type="NCBI Taxonomy" id="10224"/>
    <lineage>
        <taxon>Eukaryota</taxon>
        <taxon>Metazoa</taxon>
        <taxon>Hemichordata</taxon>
        <taxon>Enteropneusta</taxon>
        <taxon>Harrimaniidae</taxon>
        <taxon>Saccoglossus</taxon>
    </lineage>
</organism>
<evidence type="ECO:0000259" key="6">
    <source>
        <dbReference type="PROSITE" id="PS50075"/>
    </source>
</evidence>
<dbReference type="Pfam" id="PF21089">
    <property type="entry name" value="PKS_DH_N"/>
    <property type="match status" value="1"/>
</dbReference>
<feature type="domain" description="Carrier" evidence="6">
    <location>
        <begin position="1670"/>
        <end position="1747"/>
    </location>
</feature>
<dbReference type="Proteomes" id="UP000694865">
    <property type="component" value="Unplaced"/>
</dbReference>
<evidence type="ECO:0000313" key="8">
    <source>
        <dbReference type="Proteomes" id="UP000694865"/>
    </source>
</evidence>
<evidence type="ECO:0000313" key="9">
    <source>
        <dbReference type="RefSeq" id="XP_006814497.1"/>
    </source>
</evidence>
<dbReference type="SMART" id="SM00822">
    <property type="entry name" value="PKS_KR"/>
    <property type="match status" value="1"/>
</dbReference>
<dbReference type="Pfam" id="PF00550">
    <property type="entry name" value="PP-binding"/>
    <property type="match status" value="1"/>
</dbReference>
<evidence type="ECO:0000259" key="7">
    <source>
        <dbReference type="PROSITE" id="PS52019"/>
    </source>
</evidence>
<dbReference type="PANTHER" id="PTHR43775:SF37">
    <property type="entry name" value="SI:DKEY-61P9.11"/>
    <property type="match status" value="1"/>
</dbReference>
<keyword evidence="3" id="KW-0597">Phosphoprotein</keyword>
<dbReference type="InterPro" id="IPR001031">
    <property type="entry name" value="Thioesterase"/>
</dbReference>
<dbReference type="RefSeq" id="XP_006814497.1">
    <property type="nucleotide sequence ID" value="XM_006814434.1"/>
</dbReference>
<dbReference type="Pfam" id="PF22621">
    <property type="entry name" value="CurL-like_PKS_C"/>
    <property type="match status" value="1"/>
</dbReference>
<dbReference type="SMART" id="SM00827">
    <property type="entry name" value="PKS_AT"/>
    <property type="match status" value="1"/>
</dbReference>
<keyword evidence="4" id="KW-0808">Transferase</keyword>
<dbReference type="InterPro" id="IPR029058">
    <property type="entry name" value="AB_hydrolase_fold"/>
</dbReference>
<dbReference type="SMART" id="SM00826">
    <property type="entry name" value="PKS_DH"/>
    <property type="match status" value="1"/>
</dbReference>
<dbReference type="InterPro" id="IPR050091">
    <property type="entry name" value="PKS_NRPS_Biosynth_Enz"/>
</dbReference>
<feature type="active site" description="Proton acceptor; for dehydratase activity" evidence="5">
    <location>
        <position position="526"/>
    </location>
</feature>
<evidence type="ECO:0000256" key="5">
    <source>
        <dbReference type="PROSITE-ProRule" id="PRU01363"/>
    </source>
</evidence>
<reference evidence="9" key="1">
    <citation type="submission" date="2025-08" db="UniProtKB">
        <authorList>
            <consortium name="RefSeq"/>
        </authorList>
    </citation>
    <scope>IDENTIFICATION</scope>
    <source>
        <tissue evidence="9">Testes</tissue>
    </source>
</reference>
<feature type="domain" description="PKS/mFAS DH" evidence="7">
    <location>
        <begin position="491"/>
        <end position="797"/>
    </location>
</feature>
<dbReference type="SUPFAM" id="SSF55048">
    <property type="entry name" value="Probable ACP-binding domain of malonyl-CoA ACP transacylase"/>
    <property type="match status" value="1"/>
</dbReference>
<proteinExistence type="predicted"/>
<feature type="region of interest" description="C-terminal hotdog fold" evidence="5">
    <location>
        <begin position="640"/>
        <end position="797"/>
    </location>
</feature>
<feature type="region of interest" description="N-terminal hotdog fold" evidence="5">
    <location>
        <begin position="491"/>
        <end position="617"/>
    </location>
</feature>
<dbReference type="InterPro" id="IPR049900">
    <property type="entry name" value="PKS_mFAS_DH"/>
</dbReference>
<dbReference type="InterPro" id="IPR020807">
    <property type="entry name" value="PKS_DH"/>
</dbReference>
<dbReference type="Pfam" id="PF00975">
    <property type="entry name" value="Thioesterase"/>
    <property type="match status" value="1"/>
</dbReference>
<protein>
    <recommendedName>
        <fullName evidence="1">oleoyl-[acyl-carrier-protein] hydrolase</fullName>
        <ecNumber evidence="1">3.1.2.14</ecNumber>
    </recommendedName>
</protein>
<dbReference type="PANTHER" id="PTHR43775">
    <property type="entry name" value="FATTY ACID SYNTHASE"/>
    <property type="match status" value="1"/>
</dbReference>
<dbReference type="Gene3D" id="3.90.180.10">
    <property type="entry name" value="Medium-chain alcohol dehydrogenases, catalytic domain"/>
    <property type="match status" value="1"/>
</dbReference>
<dbReference type="PROSITE" id="PS52019">
    <property type="entry name" value="PKS_MFAS_DH"/>
    <property type="match status" value="1"/>
</dbReference>
<feature type="active site" description="Proton donor; for dehydratase activity" evidence="5">
    <location>
        <position position="703"/>
    </location>
</feature>
<keyword evidence="8" id="KW-1185">Reference proteome</keyword>
<dbReference type="InterPro" id="IPR013968">
    <property type="entry name" value="PKS_KR"/>
</dbReference>
<evidence type="ECO:0000256" key="4">
    <source>
        <dbReference type="ARBA" id="ARBA00022679"/>
    </source>
</evidence>
<dbReference type="SUPFAM" id="SSF53474">
    <property type="entry name" value="alpha/beta-Hydrolases"/>
    <property type="match status" value="1"/>
</dbReference>
<dbReference type="InterPro" id="IPR009081">
    <property type="entry name" value="PP-bd_ACP"/>
</dbReference>
<dbReference type="EC" id="3.1.2.14" evidence="1"/>
<gene>
    <name evidence="9" type="primary">LOC100376465</name>
</gene>
<dbReference type="InterPro" id="IPR014043">
    <property type="entry name" value="Acyl_transferase_dom"/>
</dbReference>
<sequence length="2040" mass="229168">MEMKRSIVEDEVSLPVLLVLSSATKKGLANSVTDWISYLEKEIGQNHTDFINAAFTTSMKLQHHSCRIAIIARTREDAIVELKKRRDGKPSPNCVEGISSDVRTPIVFVFSGMGTQWWGMSRQLMNCIPHFRDTIKKIDMILHKCGAKWSLEHLLMQETDPDIISSTEIAQPSIFAVQIGLVEIWRSCGVNPHAIVGHSVGEVAAAYTAGLLTLEDAVGIIYNRGKQLMKTSGSGTMLAVLHSIEEIKDRLASSNLNDELDIATINSPLQIVISGKTSAIEQFSEELKADGIKSISLKVNNAFHSHQQDTIKMTFLKQLEFLFEHKKRDVALNAQSIPMLSTVTNQYISSENTMDPEYWWKNVRHQVKFKTAIEILLNEGYTVFLEIGPHPALIPPMNEVALMKKPQASKFSVTHSIKRPKDIQLLADDMIHLCQALGKLFVDGCKVDLQVLFFTRECEQVHVPTYPWQRVHCTVETKINRSIYRFPMENHALLGKELEVSSFSNSQTHVWNSEISQVVLPWMNDHIAQGNVILPATAYVETALAASRSMTTDDTEIHLENLAFKRFLYAPATSAILETTLEKDGELSRFSLRSRDKNKNQWTLHATGDIKLMLDNCDSNSPNTWHLSKCDFQQVRSRCQQMISHDEFYLKAAQSGFNLGDSFHSVNSVLHNADFSEVLLFAERSAAVKREGKKYIFHPAYMDAVFQTFAVIQLAKDKNDADDNGITFDPVFGVPHSIREMKFKGMVPNSIICHIEVDKKDQDEYVCKAVMTDAINGKVFCFMNHLKFAKILTSTEQLRLWSVCWQKLSSTEVTPVKHIREEGLTENLQSDKAAIENVTLPPNNEAKAVLVVPDLQGFSQWLKVMLKSNKVKVKITSSYTPDRKEWDIELKKAINVFMPTDIVITSSLDVNQDVNSLNSFSSFTRTQSVGGLLAIKVYSMLNQLKVWPIPTLWLLTRCSQAVVEYEETIPLNVGVQAVGITIMHEDPEFPVKTVDLPLHYDASKLAEDVSNIIQRPIPFENQIALRPLRSTEFGHTPETDIVYDVHAPRLLVEPNLTFTGRVTVDKWRMEMSDARFQFRHESTAFGDVQAGKVKIKVEAFMPLIADDESSLEGSSFSVFAGKITKKGKNVLAHVSDEKVIGLVDCLSSTILINEDYICKIPDGISFVDAVHIARKQLLPYLALTHIAQVHEQSTILMCVNDEVDEYETVITKIGKLLGVQRLTNIKLGRETSALVNGGESVLPISQVDNFDLIILRLGEDLKQEQISLICSKLNPFGKILFFHERNLVKFPPNIQVLSLDFGMFHSRARGRVIFQEKMLELMHFLLRHDDVSSRCESESPTKLLSEVSALRKVELNMTVVSVDKVEIPVLFDMDDGDIRFNPRASYLITGGNKGFGLEMVEWLANSGAGYIITFSRSAPDVEVLHKFDIIKKRTNINILPMRVDVTNRHSLKNAFAKIKENGTIPALEGIFHCAVVFHDNLLKDITEKEWNSVMAAKAYGALLLHQLIKQFEFPIKYFVMISSIIALIGNSGQASYCSANMFLTSLSQLRKSQGLPATVLHAGVINSTGFAARKGYVAIWDAKGVKSMSPAQLLYVLGCMIKSKCTALGITSMYNKKKYYNMNKHMVTSHMKEDPGLFSIFKKLITIEDKYLEDSNDTVVNKIRSEDLSSAIRIIEEHVCDYLRRVLGISGEVQTDVSPFTLGLDSMMSAEMSSVLTNLFGVLLQPVELLNDQITINRLSEEIYYKVIESSSSGNNTQVTIQEHSVPKLFAIDGPLQKCHSQLVCFPPNGGGTSVFKHWYQSLHKHGIQTVVVQPPGWEGRESEKPTKQLQSLVSLIGDQLQPILLTGKHIFYGHSLGSLIAFEVAHYIFANYGMCPVQLFVGGWYAPSMPYPHPNDYNIPFAALYTSSNISNMLREYGAFKFIDDAVLNNSAVLARLLPCFEAGLEICKLYKCAHVTQLPCDLTVFAGSKDEFIKPYMVDDWQKEINQESKFKKITLPGKHHFLLTSTPRLLKEIFECSGNMKHNAAVQSGHESDLLLY</sequence>
<dbReference type="PROSITE" id="PS50075">
    <property type="entry name" value="CARRIER"/>
    <property type="match status" value="1"/>
</dbReference>
<dbReference type="Gene3D" id="3.40.366.10">
    <property type="entry name" value="Malonyl-Coenzyme A Acyl Carrier Protein, domain 2"/>
    <property type="match status" value="1"/>
</dbReference>
<evidence type="ECO:0000256" key="1">
    <source>
        <dbReference type="ARBA" id="ARBA00012480"/>
    </source>
</evidence>
<evidence type="ECO:0000256" key="2">
    <source>
        <dbReference type="ARBA" id="ARBA00022450"/>
    </source>
</evidence>
<dbReference type="Pfam" id="PF08659">
    <property type="entry name" value="KR"/>
    <property type="match status" value="1"/>
</dbReference>
<dbReference type="InterPro" id="IPR016035">
    <property type="entry name" value="Acyl_Trfase/lysoPLipase"/>
</dbReference>
<dbReference type="GeneID" id="100376465"/>
<dbReference type="InterPro" id="IPR001227">
    <property type="entry name" value="Ac_transferase_dom_sf"/>
</dbReference>
<dbReference type="CDD" id="cd05274">
    <property type="entry name" value="KR_FAS_SDR_x"/>
    <property type="match status" value="1"/>
</dbReference>
<dbReference type="Gene3D" id="3.40.50.720">
    <property type="entry name" value="NAD(P)-binding Rossmann-like Domain"/>
    <property type="match status" value="2"/>
</dbReference>
<accession>A0ABM0M3A6</accession>
<dbReference type="InterPro" id="IPR057326">
    <property type="entry name" value="KR_dom"/>
</dbReference>
<dbReference type="Pfam" id="PF14765">
    <property type="entry name" value="PS-DH"/>
    <property type="match status" value="1"/>
</dbReference>
<dbReference type="Gene3D" id="3.30.70.3290">
    <property type="match status" value="1"/>
</dbReference>
<name>A0ABM0M3A6_SACKO</name>
<dbReference type="InterPro" id="IPR036736">
    <property type="entry name" value="ACP-like_sf"/>
</dbReference>
<dbReference type="Gene3D" id="1.10.1200.10">
    <property type="entry name" value="ACP-like"/>
    <property type="match status" value="1"/>
</dbReference>
<dbReference type="SUPFAM" id="SSF51735">
    <property type="entry name" value="NAD(P)-binding Rossmann-fold domains"/>
    <property type="match status" value="1"/>
</dbReference>
<dbReference type="SUPFAM" id="SSF52151">
    <property type="entry name" value="FabD/lysophospholipase-like"/>
    <property type="match status" value="1"/>
</dbReference>
<evidence type="ECO:0000256" key="3">
    <source>
        <dbReference type="ARBA" id="ARBA00022553"/>
    </source>
</evidence>
<dbReference type="InterPro" id="IPR016036">
    <property type="entry name" value="Malonyl_transacylase_ACP-bd"/>
</dbReference>
<dbReference type="InterPro" id="IPR036291">
    <property type="entry name" value="NAD(P)-bd_dom_sf"/>
</dbReference>
<keyword evidence="2" id="KW-0596">Phosphopantetheine</keyword>
<dbReference type="Gene3D" id="3.10.129.110">
    <property type="entry name" value="Polyketide synthase dehydratase"/>
    <property type="match status" value="1"/>
</dbReference>
<dbReference type="Pfam" id="PF00698">
    <property type="entry name" value="Acyl_transf_1"/>
    <property type="match status" value="1"/>
</dbReference>
<dbReference type="InterPro" id="IPR049552">
    <property type="entry name" value="PKS_DH_N"/>
</dbReference>
<dbReference type="SUPFAM" id="SSF47336">
    <property type="entry name" value="ACP-like"/>
    <property type="match status" value="1"/>
</dbReference>
<dbReference type="InterPro" id="IPR042104">
    <property type="entry name" value="PKS_dehydratase_sf"/>
</dbReference>
<dbReference type="Gene3D" id="3.40.50.1820">
    <property type="entry name" value="alpha/beta hydrolase"/>
    <property type="match status" value="1"/>
</dbReference>